<dbReference type="PANTHER" id="PTHR43429:SF1">
    <property type="entry name" value="NAD(P)H SULFUR OXIDOREDUCTASE (COA-DEPENDENT)"/>
    <property type="match status" value="1"/>
</dbReference>
<dbReference type="RefSeq" id="WP_150449101.1">
    <property type="nucleotide sequence ID" value="NZ_VYSA01000002.1"/>
</dbReference>
<gene>
    <name evidence="9" type="ORF">F6B43_11695</name>
</gene>
<feature type="domain" description="FAD/NAD(P)-binding" evidence="8">
    <location>
        <begin position="3"/>
        <end position="313"/>
    </location>
</feature>
<name>A0A5J5J3N0_9MICO</name>
<dbReference type="GO" id="GO:0016491">
    <property type="term" value="F:oxidoreductase activity"/>
    <property type="evidence" value="ECO:0007669"/>
    <property type="project" value="UniProtKB-KW"/>
</dbReference>
<evidence type="ECO:0000259" key="8">
    <source>
        <dbReference type="Pfam" id="PF07992"/>
    </source>
</evidence>
<comment type="cofactor">
    <cofactor evidence="1">
        <name>FAD</name>
        <dbReference type="ChEBI" id="CHEBI:57692"/>
    </cofactor>
</comment>
<evidence type="ECO:0000313" key="10">
    <source>
        <dbReference type="Proteomes" id="UP000325827"/>
    </source>
</evidence>
<comment type="similarity">
    <text evidence="2">Belongs to the class-III pyridine nucleotide-disulfide oxidoreductase family.</text>
</comment>
<dbReference type="Gene3D" id="3.50.50.60">
    <property type="entry name" value="FAD/NAD(P)-binding domain"/>
    <property type="match status" value="2"/>
</dbReference>
<keyword evidence="10" id="KW-1185">Reference proteome</keyword>
<sequence length="456" mass="47782">MTHLVAIGGSDAGISAALRARELDPTVDVTVVVADAYPNYSICGIPYFFSGDVKPWQSLAHRTHADLEATGMRLRLDTLATSIDVGGQRLTVRDISGAESQISYDELVVGTGALPAYAGIAGLEQLTPADGVHVIHSMGDTFALDEHLTERDPKTAIIIGAGYVGLEMAEGFTGRGIQVTQLQRGPEVLSTIDPELGALVRAEVVRHGVTVHTGTTVRSVEKTAAGLAVHAERDGRAVTHTADLVLAVVGVRPNTALLEAAGARLGAGGAVVVDERMRTGLPHVFAAGDGVTTHHVLLGSTYLPLGTTAHKQGRIAGENALGGSAQFAGSVGTQVVKVFDLVAARSGLREHEALAAGYRPATTEIIADDHKRYFPGAQPLSIRITGDTRSRLLLGAQMVGRLGTETAKRIDTFATALFAGLTVEQVSDLDLSYTPPLGSPWDAVQVATQAWSRTHP</sequence>
<dbReference type="InterPro" id="IPR050260">
    <property type="entry name" value="FAD-bd_OxRdtase"/>
</dbReference>
<dbReference type="EMBL" id="VYSA01000002">
    <property type="protein sequence ID" value="KAA9108070.1"/>
    <property type="molecule type" value="Genomic_DNA"/>
</dbReference>
<accession>A0A5J5J3N0</accession>
<dbReference type="InterPro" id="IPR016156">
    <property type="entry name" value="FAD/NAD-linked_Rdtase_dimer_sf"/>
</dbReference>
<evidence type="ECO:0000259" key="7">
    <source>
        <dbReference type="Pfam" id="PF02852"/>
    </source>
</evidence>
<keyword evidence="4" id="KW-0274">FAD</keyword>
<keyword evidence="6" id="KW-0676">Redox-active center</keyword>
<evidence type="ECO:0000256" key="2">
    <source>
        <dbReference type="ARBA" id="ARBA00009130"/>
    </source>
</evidence>
<dbReference type="InterPro" id="IPR023753">
    <property type="entry name" value="FAD/NAD-binding_dom"/>
</dbReference>
<organism evidence="9 10">
    <name type="scientific">Microbacterium rhizomatis</name>
    <dbReference type="NCBI Taxonomy" id="1631477"/>
    <lineage>
        <taxon>Bacteria</taxon>
        <taxon>Bacillati</taxon>
        <taxon>Actinomycetota</taxon>
        <taxon>Actinomycetes</taxon>
        <taxon>Micrococcales</taxon>
        <taxon>Microbacteriaceae</taxon>
        <taxon>Microbacterium</taxon>
    </lineage>
</organism>
<dbReference type="InterPro" id="IPR004099">
    <property type="entry name" value="Pyr_nucl-diS_OxRdtase_dimer"/>
</dbReference>
<dbReference type="AlphaFoldDB" id="A0A5J5J3N0"/>
<comment type="caution">
    <text evidence="9">The sequence shown here is derived from an EMBL/GenBank/DDBJ whole genome shotgun (WGS) entry which is preliminary data.</text>
</comment>
<evidence type="ECO:0000256" key="1">
    <source>
        <dbReference type="ARBA" id="ARBA00001974"/>
    </source>
</evidence>
<dbReference type="Pfam" id="PF07992">
    <property type="entry name" value="Pyr_redox_2"/>
    <property type="match status" value="1"/>
</dbReference>
<evidence type="ECO:0000256" key="6">
    <source>
        <dbReference type="ARBA" id="ARBA00023284"/>
    </source>
</evidence>
<dbReference type="PANTHER" id="PTHR43429">
    <property type="entry name" value="PYRIDINE NUCLEOTIDE-DISULFIDE OXIDOREDUCTASE DOMAIN-CONTAINING"/>
    <property type="match status" value="1"/>
</dbReference>
<dbReference type="SUPFAM" id="SSF55424">
    <property type="entry name" value="FAD/NAD-linked reductases, dimerisation (C-terminal) domain"/>
    <property type="match status" value="1"/>
</dbReference>
<dbReference type="PRINTS" id="PR00368">
    <property type="entry name" value="FADPNR"/>
</dbReference>
<evidence type="ECO:0000256" key="5">
    <source>
        <dbReference type="ARBA" id="ARBA00023002"/>
    </source>
</evidence>
<dbReference type="PRINTS" id="PR00411">
    <property type="entry name" value="PNDRDTASEI"/>
</dbReference>
<keyword evidence="3" id="KW-0285">Flavoprotein</keyword>
<dbReference type="InterPro" id="IPR036188">
    <property type="entry name" value="FAD/NAD-bd_sf"/>
</dbReference>
<protein>
    <submittedName>
        <fullName evidence="9">CoA-disulfide reductase</fullName>
    </submittedName>
</protein>
<dbReference type="Proteomes" id="UP000325827">
    <property type="component" value="Unassembled WGS sequence"/>
</dbReference>
<evidence type="ECO:0000313" key="9">
    <source>
        <dbReference type="EMBL" id="KAA9108070.1"/>
    </source>
</evidence>
<keyword evidence="5" id="KW-0560">Oxidoreductase</keyword>
<evidence type="ECO:0000256" key="3">
    <source>
        <dbReference type="ARBA" id="ARBA00022630"/>
    </source>
</evidence>
<proteinExistence type="inferred from homology"/>
<feature type="domain" description="Pyridine nucleotide-disulphide oxidoreductase dimerisation" evidence="7">
    <location>
        <begin position="335"/>
        <end position="438"/>
    </location>
</feature>
<dbReference type="OrthoDB" id="9802028at2"/>
<dbReference type="SUPFAM" id="SSF51905">
    <property type="entry name" value="FAD/NAD(P)-binding domain"/>
    <property type="match status" value="2"/>
</dbReference>
<evidence type="ECO:0000256" key="4">
    <source>
        <dbReference type="ARBA" id="ARBA00022827"/>
    </source>
</evidence>
<reference evidence="10" key="1">
    <citation type="submission" date="2019-09" db="EMBL/GenBank/DDBJ databases">
        <title>Mumia zhuanghuii sp. nov. isolated from the intestinal contents of plateau pika (Ochotona curzoniae) in the Qinghai-Tibet plateau of China.</title>
        <authorList>
            <person name="Tian Z."/>
        </authorList>
    </citation>
    <scope>NUCLEOTIDE SEQUENCE [LARGE SCALE GENOMIC DNA]</scope>
    <source>
        <strain evidence="10">JCM 30598</strain>
    </source>
</reference>
<dbReference type="Pfam" id="PF02852">
    <property type="entry name" value="Pyr_redox_dim"/>
    <property type="match status" value="1"/>
</dbReference>